<evidence type="ECO:0000313" key="2">
    <source>
        <dbReference type="Proteomes" id="UP001152320"/>
    </source>
</evidence>
<accession>A0A9Q0YFK2</accession>
<dbReference type="EMBL" id="JAIZAY010000021">
    <property type="protein sequence ID" value="KAJ8021818.1"/>
    <property type="molecule type" value="Genomic_DNA"/>
</dbReference>
<dbReference type="PANTHER" id="PTHR33480">
    <property type="entry name" value="SET DOMAIN-CONTAINING PROTEIN-RELATED"/>
    <property type="match status" value="1"/>
</dbReference>
<proteinExistence type="predicted"/>
<keyword evidence="2" id="KW-1185">Reference proteome</keyword>
<dbReference type="Proteomes" id="UP001152320">
    <property type="component" value="Chromosome 21"/>
</dbReference>
<gene>
    <name evidence="1" type="ORF">HOLleu_39120</name>
</gene>
<comment type="caution">
    <text evidence="1">The sequence shown here is derived from an EMBL/GenBank/DDBJ whole genome shotgun (WGS) entry which is preliminary data.</text>
</comment>
<sequence length="138" mass="15589">MGNFHHNVEVLKKEVADLSIVRRSHHAKVVEDYLPCLKCYGFFEMSELWRHVSQCKAWINEKTCHLPAVDETTGKAADTFKKDYREMSLINLIDPSLFDELLIVSARSICGSSGQKTIAGVKMLDSLSYGFHIGQTLV</sequence>
<protein>
    <submittedName>
        <fullName evidence="1">Uncharacterized protein</fullName>
    </submittedName>
</protein>
<evidence type="ECO:0000313" key="1">
    <source>
        <dbReference type="EMBL" id="KAJ8021818.1"/>
    </source>
</evidence>
<name>A0A9Q0YFK2_HOLLE</name>
<dbReference type="AlphaFoldDB" id="A0A9Q0YFK2"/>
<reference evidence="1" key="1">
    <citation type="submission" date="2021-10" db="EMBL/GenBank/DDBJ databases">
        <title>Tropical sea cucumber genome reveals ecological adaptation and Cuvierian tubules defense mechanism.</title>
        <authorList>
            <person name="Chen T."/>
        </authorList>
    </citation>
    <scope>NUCLEOTIDE SEQUENCE</scope>
    <source>
        <strain evidence="1">Nanhai2018</strain>
        <tissue evidence="1">Muscle</tissue>
    </source>
</reference>
<organism evidence="1 2">
    <name type="scientific">Holothuria leucospilota</name>
    <name type="common">Black long sea cucumber</name>
    <name type="synonym">Mertensiothuria leucospilota</name>
    <dbReference type="NCBI Taxonomy" id="206669"/>
    <lineage>
        <taxon>Eukaryota</taxon>
        <taxon>Metazoa</taxon>
        <taxon>Echinodermata</taxon>
        <taxon>Eleutherozoa</taxon>
        <taxon>Echinozoa</taxon>
        <taxon>Holothuroidea</taxon>
        <taxon>Aspidochirotacea</taxon>
        <taxon>Aspidochirotida</taxon>
        <taxon>Holothuriidae</taxon>
        <taxon>Holothuria</taxon>
    </lineage>
</organism>